<evidence type="ECO:0008006" key="3">
    <source>
        <dbReference type="Google" id="ProtNLM"/>
    </source>
</evidence>
<reference evidence="1 2" key="1">
    <citation type="journal article" date="2010" name="Stand. Genomic Sci.">
        <title>Complete genome sequence of Haloterrigena turkmenica type strain (4k).</title>
        <authorList>
            <person name="Saunders E."/>
            <person name="Tindall B.J."/>
            <person name="Fahnrich R."/>
            <person name="Lapidus A."/>
            <person name="Copeland A."/>
            <person name="Del Rio T.G."/>
            <person name="Lucas S."/>
            <person name="Chen F."/>
            <person name="Tice H."/>
            <person name="Cheng J.F."/>
            <person name="Han C."/>
            <person name="Detter J.C."/>
            <person name="Bruce D."/>
            <person name="Goodwin L."/>
            <person name="Chain P."/>
            <person name="Pitluck S."/>
            <person name="Pati A."/>
            <person name="Ivanova N."/>
            <person name="Mavromatis K."/>
            <person name="Chen A."/>
            <person name="Palaniappan K."/>
            <person name="Land M."/>
            <person name="Hauser L."/>
            <person name="Chang Y.J."/>
            <person name="Jeffries C.D."/>
            <person name="Brettin T."/>
            <person name="Rohde M."/>
            <person name="Goker M."/>
            <person name="Bristow J."/>
            <person name="Eisen J.A."/>
            <person name="Markowitz V."/>
            <person name="Hugenholtz P."/>
            <person name="Klenk H.P."/>
            <person name="Kyrpides N.C."/>
        </authorList>
    </citation>
    <scope>NUCLEOTIDE SEQUENCE [LARGE SCALE GENOMIC DNA]</scope>
    <source>
        <strain evidence="2">ATCC 51198 / DSM 5511 / JCM 9101 / NCIMB 13204 / VKM B-1734 / 4k</strain>
    </source>
</reference>
<dbReference type="EMBL" id="CP001860">
    <property type="protein sequence ID" value="ADB61714.1"/>
    <property type="molecule type" value="Genomic_DNA"/>
</dbReference>
<keyword evidence="2" id="KW-1185">Reference proteome</keyword>
<dbReference type="HOGENOM" id="CLU_172269_2_0_2"/>
<name>D2RXJ0_HALTV</name>
<proteinExistence type="predicted"/>
<gene>
    <name evidence="1" type="ordered locus">Htur_2843</name>
</gene>
<dbReference type="KEGG" id="htu:Htur_2843"/>
<dbReference type="eggNOG" id="arCOG08931">
    <property type="taxonomic scope" value="Archaea"/>
</dbReference>
<dbReference type="Proteomes" id="UP000001903">
    <property type="component" value="Chromosome"/>
</dbReference>
<evidence type="ECO:0000313" key="2">
    <source>
        <dbReference type="Proteomes" id="UP000001903"/>
    </source>
</evidence>
<protein>
    <recommendedName>
        <fullName evidence="3">PRC-barrel domain-containing protein</fullName>
    </recommendedName>
</protein>
<evidence type="ECO:0000313" key="1">
    <source>
        <dbReference type="EMBL" id="ADB61714.1"/>
    </source>
</evidence>
<accession>D2RXJ0</accession>
<dbReference type="AlphaFoldDB" id="D2RXJ0"/>
<sequence>MDMCANLTVDEEGKRVVNTNGKEIGVIDEVGAGVAYVEPGAEMSDSIKSRLHRDRDVADGMERFRLDEDHIDDITGNEVRLQRF</sequence>
<organism evidence="1 2">
    <name type="scientific">Haloterrigena turkmenica (strain ATCC 51198 / DSM 5511 / JCM 9101 / NCIMB 13204 / VKM B-1734 / 4k)</name>
    <name type="common">Halococcus turkmenicus</name>
    <dbReference type="NCBI Taxonomy" id="543526"/>
    <lineage>
        <taxon>Archaea</taxon>
        <taxon>Methanobacteriati</taxon>
        <taxon>Methanobacteriota</taxon>
        <taxon>Stenosarchaea group</taxon>
        <taxon>Halobacteria</taxon>
        <taxon>Halobacteriales</taxon>
        <taxon>Natrialbaceae</taxon>
        <taxon>Haloterrigena</taxon>
    </lineage>
</organism>